<organism evidence="1 2">
    <name type="scientific">Cymbomonas tetramitiformis</name>
    <dbReference type="NCBI Taxonomy" id="36881"/>
    <lineage>
        <taxon>Eukaryota</taxon>
        <taxon>Viridiplantae</taxon>
        <taxon>Chlorophyta</taxon>
        <taxon>Pyramimonadophyceae</taxon>
        <taxon>Pyramimonadales</taxon>
        <taxon>Pyramimonadaceae</taxon>
        <taxon>Cymbomonas</taxon>
    </lineage>
</organism>
<dbReference type="EMBL" id="LGRX02016959">
    <property type="protein sequence ID" value="KAK3261353.1"/>
    <property type="molecule type" value="Genomic_DNA"/>
</dbReference>
<name>A0AAE0FKD5_9CHLO</name>
<protein>
    <submittedName>
        <fullName evidence="1">Uncharacterized protein</fullName>
    </submittedName>
</protein>
<evidence type="ECO:0000313" key="1">
    <source>
        <dbReference type="EMBL" id="KAK3261353.1"/>
    </source>
</evidence>
<dbReference type="Proteomes" id="UP001190700">
    <property type="component" value="Unassembled WGS sequence"/>
</dbReference>
<proteinExistence type="predicted"/>
<sequence length="164" mass="17403">MEDEITGIIQKLDGMAATAGGAFVSALRCGGGSMCRHLVVPTVPRRALCLVTWQAPALWGRRRRSRCAVLVVCSQLVSLRELICFCMLGVSAAVYIGATSPTASAIDTDNLNIPADPIICNGQVYLYPAIDSLSPDTLQQVLQVFAAAGEPESVSGNAQFHHDD</sequence>
<reference evidence="1 2" key="1">
    <citation type="journal article" date="2015" name="Genome Biol. Evol.">
        <title>Comparative Genomics of a Bacterivorous Green Alga Reveals Evolutionary Causalities and Consequences of Phago-Mixotrophic Mode of Nutrition.</title>
        <authorList>
            <person name="Burns J.A."/>
            <person name="Paasch A."/>
            <person name="Narechania A."/>
            <person name="Kim E."/>
        </authorList>
    </citation>
    <scope>NUCLEOTIDE SEQUENCE [LARGE SCALE GENOMIC DNA]</scope>
    <source>
        <strain evidence="1 2">PLY_AMNH</strain>
    </source>
</reference>
<gene>
    <name evidence="1" type="ORF">CYMTET_29736</name>
</gene>
<dbReference type="AlphaFoldDB" id="A0AAE0FKD5"/>
<keyword evidence="2" id="KW-1185">Reference proteome</keyword>
<accession>A0AAE0FKD5</accession>
<evidence type="ECO:0000313" key="2">
    <source>
        <dbReference type="Proteomes" id="UP001190700"/>
    </source>
</evidence>
<comment type="caution">
    <text evidence="1">The sequence shown here is derived from an EMBL/GenBank/DDBJ whole genome shotgun (WGS) entry which is preliminary data.</text>
</comment>